<name>A0A194PMJ6_PAPXU</name>
<evidence type="ECO:0000313" key="3">
    <source>
        <dbReference type="Proteomes" id="UP000053268"/>
    </source>
</evidence>
<dbReference type="Proteomes" id="UP000053268">
    <property type="component" value="Unassembled WGS sequence"/>
</dbReference>
<evidence type="ECO:0000313" key="2">
    <source>
        <dbReference type="EMBL" id="KPI93959.1"/>
    </source>
</evidence>
<organism evidence="2 3">
    <name type="scientific">Papilio xuthus</name>
    <name type="common">Asian swallowtail butterfly</name>
    <dbReference type="NCBI Taxonomy" id="66420"/>
    <lineage>
        <taxon>Eukaryota</taxon>
        <taxon>Metazoa</taxon>
        <taxon>Ecdysozoa</taxon>
        <taxon>Arthropoda</taxon>
        <taxon>Hexapoda</taxon>
        <taxon>Insecta</taxon>
        <taxon>Pterygota</taxon>
        <taxon>Neoptera</taxon>
        <taxon>Endopterygota</taxon>
        <taxon>Lepidoptera</taxon>
        <taxon>Glossata</taxon>
        <taxon>Ditrysia</taxon>
        <taxon>Papilionoidea</taxon>
        <taxon>Papilionidae</taxon>
        <taxon>Papilioninae</taxon>
        <taxon>Papilio</taxon>
    </lineage>
</organism>
<sequence>MEVARDPPPPPLRRTTAARRAMHFVSVQLARTAVRGHNRGPEPDSLSDELTGPAGWYLNWAAIEAATTRRARSADSQLLRSSNSLHF</sequence>
<feature type="region of interest" description="Disordered" evidence="1">
    <location>
        <begin position="1"/>
        <end position="20"/>
    </location>
</feature>
<reference evidence="2 3" key="1">
    <citation type="journal article" date="2015" name="Nat. Commun.">
        <title>Outbred genome sequencing and CRISPR/Cas9 gene editing in butterflies.</title>
        <authorList>
            <person name="Li X."/>
            <person name="Fan D."/>
            <person name="Zhang W."/>
            <person name="Liu G."/>
            <person name="Zhang L."/>
            <person name="Zhao L."/>
            <person name="Fang X."/>
            <person name="Chen L."/>
            <person name="Dong Y."/>
            <person name="Chen Y."/>
            <person name="Ding Y."/>
            <person name="Zhao R."/>
            <person name="Feng M."/>
            <person name="Zhu Y."/>
            <person name="Feng Y."/>
            <person name="Jiang X."/>
            <person name="Zhu D."/>
            <person name="Xiang H."/>
            <person name="Feng X."/>
            <person name="Li S."/>
            <person name="Wang J."/>
            <person name="Zhang G."/>
            <person name="Kronforst M.R."/>
            <person name="Wang W."/>
        </authorList>
    </citation>
    <scope>NUCLEOTIDE SEQUENCE [LARGE SCALE GENOMIC DNA]</scope>
    <source>
        <strain evidence="2">Ya'a_city_454_Px</strain>
        <tissue evidence="2">Whole body</tissue>
    </source>
</reference>
<protein>
    <submittedName>
        <fullName evidence="2">Uncharacterized protein</fullName>
    </submittedName>
</protein>
<keyword evidence="3" id="KW-1185">Reference proteome</keyword>
<dbReference type="EMBL" id="KQ459601">
    <property type="protein sequence ID" value="KPI93959.1"/>
    <property type="molecule type" value="Genomic_DNA"/>
</dbReference>
<evidence type="ECO:0000256" key="1">
    <source>
        <dbReference type="SAM" id="MobiDB-lite"/>
    </source>
</evidence>
<gene>
    <name evidence="2" type="ORF">RR46_13124</name>
</gene>
<accession>A0A194PMJ6</accession>
<feature type="region of interest" description="Disordered" evidence="1">
    <location>
        <begin position="32"/>
        <end position="52"/>
    </location>
</feature>
<feature type="compositionally biased region" description="Pro residues" evidence="1">
    <location>
        <begin position="1"/>
        <end position="12"/>
    </location>
</feature>
<dbReference type="AlphaFoldDB" id="A0A194PMJ6"/>
<proteinExistence type="predicted"/>